<feature type="compositionally biased region" description="Basic and acidic residues" evidence="2">
    <location>
        <begin position="504"/>
        <end position="525"/>
    </location>
</feature>
<feature type="compositionally biased region" description="Pro residues" evidence="2">
    <location>
        <begin position="289"/>
        <end position="383"/>
    </location>
</feature>
<feature type="compositionally biased region" description="Low complexity" evidence="2">
    <location>
        <begin position="456"/>
        <end position="466"/>
    </location>
</feature>
<dbReference type="InterPro" id="IPR007180">
    <property type="entry name" value="DUF382"/>
</dbReference>
<dbReference type="Proteomes" id="UP001321473">
    <property type="component" value="Unassembled WGS sequence"/>
</dbReference>
<dbReference type="SMART" id="SM00581">
    <property type="entry name" value="PSP"/>
    <property type="match status" value="1"/>
</dbReference>
<dbReference type="Pfam" id="PF02037">
    <property type="entry name" value="SAP"/>
    <property type="match status" value="1"/>
</dbReference>
<feature type="coiled-coil region" evidence="1">
    <location>
        <begin position="117"/>
        <end position="146"/>
    </location>
</feature>
<feature type="domain" description="SAP" evidence="3">
    <location>
        <begin position="22"/>
        <end position="56"/>
    </location>
</feature>
<comment type="caution">
    <text evidence="4">The sequence shown here is derived from an EMBL/GenBank/DDBJ whole genome shotgun (WGS) entry which is preliminary data.</text>
</comment>
<dbReference type="PANTHER" id="PTHR12785:SF6">
    <property type="entry name" value="SPLICING FACTOR 3B SUBUNIT 2"/>
    <property type="match status" value="1"/>
</dbReference>
<dbReference type="PROSITE" id="PS50800">
    <property type="entry name" value="SAP"/>
    <property type="match status" value="1"/>
</dbReference>
<accession>A0AAQ4F5U2</accession>
<feature type="region of interest" description="Disordered" evidence="2">
    <location>
        <begin position="262"/>
        <end position="529"/>
    </location>
</feature>
<protein>
    <recommendedName>
        <fullName evidence="3">SAP domain-containing protein</fullName>
    </recommendedName>
</protein>
<name>A0AAQ4F5U2_AMBAM</name>
<proteinExistence type="predicted"/>
<dbReference type="InterPro" id="IPR036361">
    <property type="entry name" value="SAP_dom_sf"/>
</dbReference>
<feature type="compositionally biased region" description="Acidic residues" evidence="2">
    <location>
        <begin position="867"/>
        <end position="890"/>
    </location>
</feature>
<dbReference type="Pfam" id="PF04046">
    <property type="entry name" value="PSP"/>
    <property type="match status" value="1"/>
</dbReference>
<dbReference type="InterPro" id="IPR052584">
    <property type="entry name" value="U2_snRNP_Complex_Component"/>
</dbReference>
<organism evidence="4 5">
    <name type="scientific">Amblyomma americanum</name>
    <name type="common">Lone star tick</name>
    <dbReference type="NCBI Taxonomy" id="6943"/>
    <lineage>
        <taxon>Eukaryota</taxon>
        <taxon>Metazoa</taxon>
        <taxon>Ecdysozoa</taxon>
        <taxon>Arthropoda</taxon>
        <taxon>Chelicerata</taxon>
        <taxon>Arachnida</taxon>
        <taxon>Acari</taxon>
        <taxon>Parasitiformes</taxon>
        <taxon>Ixodida</taxon>
        <taxon>Ixodoidea</taxon>
        <taxon>Ixodidae</taxon>
        <taxon>Amblyomminae</taxon>
        <taxon>Amblyomma</taxon>
    </lineage>
</organism>
<feature type="region of interest" description="Disordered" evidence="2">
    <location>
        <begin position="57"/>
        <end position="93"/>
    </location>
</feature>
<feature type="compositionally biased region" description="Basic and acidic residues" evidence="2">
    <location>
        <begin position="84"/>
        <end position="93"/>
    </location>
</feature>
<dbReference type="InterPro" id="IPR006568">
    <property type="entry name" value="PSP_pro-rich"/>
</dbReference>
<evidence type="ECO:0000313" key="4">
    <source>
        <dbReference type="EMBL" id="KAK8782456.1"/>
    </source>
</evidence>
<feature type="compositionally biased region" description="Pro residues" evidence="2">
    <location>
        <begin position="262"/>
        <end position="279"/>
    </location>
</feature>
<sequence>MHLPLFQRNLFAKMASRSGGDLSKLRVVDLKEKLSERGLSTSGLKADLVKRLQAAIDEENEVTPAQDDSMDTEEDSQGAQEAPVIHERDDASVEKPEEKELLEHQKEVLGKEQVRLLEEEKELLGKAQQQQIMLEAEKQQKILEQTRILEEERQHRLQQQLFPVTEQVVAHQVVTTPAVLVAPAGSPLAVATATAAAAAAPAAPVVLATAATAMTPVATAIPQQATVLAPVSLVGPAPVAAQGTTILTPAVAMLPAVVPPPPPPPPPSSAPAGVAPPGPLGVVSQQPVSAPPPPPVALPGPGSAIPPPPPPPHLPPPGAPPPGVPPPRLPPPGLPPPGLPPPGLPPPGLPPPGVPPPPSGIPPPPRGAPPRGPPPGLPLPSRPPTSIGSQRAAAAPPPPPPGMGPGDKMDTSAPGTEAPSVEIPQVIEEIFANTSERAQELALAPPEPPAEKSAPKKPQQPSKPQLVAIDEGDDEDDEEPEGTKTPSESKNKKKKKKKKKRAQRRQEQKEEGDAGKKGAGEKEGDTADVDVEYVQETIDTKDPYYYQFLLIFEKFKLQEPEKPKAETGPATDPAAIQQRLLERKKPADLDEKDDDDMKIEEKPKLSKRKLKKLSRMTIAELKQKVTRPELVEMHDVTAKDPVLLLHLKSSRNTVPVPRHWCFKRKYLQGKRGIEKPPFDLPGFIKKTGIMEMRQALQEKEDQKTMKAKMREKVRPKLGKIDIDYQKLHDAFFKWQTKPRMTMHGDLYYEGKEFETRLKEKKPGDLTDDLRIALGMPTGPNSHRCPPPWLIAMQRYGPPPSYPSLKIPGLNAPIPDGCSFGYHAGGWGKPPVDEMGRPLYGDVFGTQSTDSMNNMVEEEVDRTLWGELESESSEEEEDEDEDEEEGIEDETGLVTPAEGLVTPSGFSSIPTGVETPDMIELRKRKIESEMEGGDTPALYTILPEKKTERVGAAMMGSTHVYDMSAAMAKGPKMPTAVAGTAVSTKQSGGVEIALDPSELEMDSAAMAARYEQTLREQQSHLAKEDLSDMVAEHAARQKNKRKKQQQDTTKAAKKYKEFKF</sequence>
<reference evidence="4 5" key="1">
    <citation type="journal article" date="2023" name="Arcadia Sci">
        <title>De novo assembly of a long-read Amblyomma americanum tick genome.</title>
        <authorList>
            <person name="Chou S."/>
            <person name="Poskanzer K.E."/>
            <person name="Rollins M."/>
            <person name="Thuy-Boun P.S."/>
        </authorList>
    </citation>
    <scope>NUCLEOTIDE SEQUENCE [LARGE SCALE GENOMIC DNA]</scope>
    <source>
        <strain evidence="4">F_SG_1</strain>
        <tissue evidence="4">Salivary glands</tissue>
    </source>
</reference>
<feature type="compositionally biased region" description="Acidic residues" evidence="2">
    <location>
        <begin position="470"/>
        <end position="480"/>
    </location>
</feature>
<dbReference type="Pfam" id="PF04037">
    <property type="entry name" value="DUF382"/>
    <property type="match status" value="1"/>
</dbReference>
<evidence type="ECO:0000256" key="1">
    <source>
        <dbReference type="SAM" id="Coils"/>
    </source>
</evidence>
<dbReference type="AlphaFoldDB" id="A0AAQ4F5U2"/>
<dbReference type="Gene3D" id="1.10.720.30">
    <property type="entry name" value="SAP domain"/>
    <property type="match status" value="1"/>
</dbReference>
<dbReference type="SUPFAM" id="SSF68906">
    <property type="entry name" value="SAP domain"/>
    <property type="match status" value="1"/>
</dbReference>
<feature type="region of interest" description="Disordered" evidence="2">
    <location>
        <begin position="1028"/>
        <end position="1059"/>
    </location>
</feature>
<evidence type="ECO:0000313" key="5">
    <source>
        <dbReference type="Proteomes" id="UP001321473"/>
    </source>
</evidence>
<evidence type="ECO:0000256" key="2">
    <source>
        <dbReference type="SAM" id="MobiDB-lite"/>
    </source>
</evidence>
<dbReference type="SMART" id="SM00513">
    <property type="entry name" value="SAP"/>
    <property type="match status" value="1"/>
</dbReference>
<dbReference type="InterPro" id="IPR003034">
    <property type="entry name" value="SAP_dom"/>
</dbReference>
<keyword evidence="1" id="KW-0175">Coiled coil</keyword>
<gene>
    <name evidence="4" type="ORF">V5799_016207</name>
</gene>
<dbReference type="PANTHER" id="PTHR12785">
    <property type="entry name" value="SPLICING FACTOR 3B"/>
    <property type="match status" value="1"/>
</dbReference>
<feature type="region of interest" description="Disordered" evidence="2">
    <location>
        <begin position="864"/>
        <end position="916"/>
    </location>
</feature>
<dbReference type="EMBL" id="JARKHS020006658">
    <property type="protein sequence ID" value="KAK8782456.1"/>
    <property type="molecule type" value="Genomic_DNA"/>
</dbReference>
<dbReference type="GO" id="GO:0005689">
    <property type="term" value="C:U12-type spliceosomal complex"/>
    <property type="evidence" value="ECO:0007669"/>
    <property type="project" value="TreeGrafter"/>
</dbReference>
<feature type="compositionally biased region" description="Basic residues" evidence="2">
    <location>
        <begin position="491"/>
        <end position="503"/>
    </location>
</feature>
<keyword evidence="5" id="KW-1185">Reference proteome</keyword>
<evidence type="ECO:0000259" key="3">
    <source>
        <dbReference type="PROSITE" id="PS50800"/>
    </source>
</evidence>